<keyword evidence="1" id="KW-0732">Signal</keyword>
<dbReference type="SUPFAM" id="SSF56436">
    <property type="entry name" value="C-type lectin-like"/>
    <property type="match status" value="1"/>
</dbReference>
<dbReference type="EMBL" id="CAJPWZ010002834">
    <property type="protein sequence ID" value="CAG2246131.1"/>
    <property type="molecule type" value="Genomic_DNA"/>
</dbReference>
<protein>
    <recommendedName>
        <fullName evidence="2">C-type lectin domain-containing protein</fullName>
    </recommendedName>
</protein>
<keyword evidence="4" id="KW-1185">Reference proteome</keyword>
<dbReference type="SMART" id="SM00034">
    <property type="entry name" value="CLECT"/>
    <property type="match status" value="1"/>
</dbReference>
<feature type="signal peptide" evidence="1">
    <location>
        <begin position="1"/>
        <end position="17"/>
    </location>
</feature>
<sequence>MLLLLLLFLFSQNFSDSSIATINGIDQQFRFVQGTSANIEIAKFLEAGLIQNITVRSRIECYFECTLANDCLSLAFENGICRTSETYETIVPIPGVHFLLYRKWCDVHNGFIYMRHINTCYKVVRETMVCEMAMNTCSQYGANLIEINNDKKQAFFQEQIFRDENMNGTFISGLFLGTLWLQPDGELFQYTNWDTSDLANIQPNNFGNPGDCLAMEDAFAYLWHDVNSYHQLQVICEMTEI</sequence>
<evidence type="ECO:0000313" key="4">
    <source>
        <dbReference type="Proteomes" id="UP000683360"/>
    </source>
</evidence>
<dbReference type="InterPro" id="IPR016186">
    <property type="entry name" value="C-type_lectin-like/link_sf"/>
</dbReference>
<dbReference type="InterPro" id="IPR001304">
    <property type="entry name" value="C-type_lectin-like"/>
</dbReference>
<dbReference type="Pfam" id="PF00059">
    <property type="entry name" value="Lectin_C"/>
    <property type="match status" value="1"/>
</dbReference>
<evidence type="ECO:0000313" key="3">
    <source>
        <dbReference type="EMBL" id="CAG2246131.1"/>
    </source>
</evidence>
<dbReference type="InterPro" id="IPR016187">
    <property type="entry name" value="CTDL_fold"/>
</dbReference>
<dbReference type="PANTHER" id="PTHR22803">
    <property type="entry name" value="MANNOSE, PHOSPHOLIPASE, LECTIN RECEPTOR RELATED"/>
    <property type="match status" value="1"/>
</dbReference>
<proteinExistence type="predicted"/>
<reference evidence="3" key="1">
    <citation type="submission" date="2021-03" db="EMBL/GenBank/DDBJ databases">
        <authorList>
            <person name="Bekaert M."/>
        </authorList>
    </citation>
    <scope>NUCLEOTIDE SEQUENCE</scope>
</reference>
<comment type="caution">
    <text evidence="3">The sequence shown here is derived from an EMBL/GenBank/DDBJ whole genome shotgun (WGS) entry which is preliminary data.</text>
</comment>
<dbReference type="Gene3D" id="3.10.100.10">
    <property type="entry name" value="Mannose-Binding Protein A, subunit A"/>
    <property type="match status" value="1"/>
</dbReference>
<feature type="domain" description="C-type lectin" evidence="2">
    <location>
        <begin position="116"/>
        <end position="237"/>
    </location>
</feature>
<dbReference type="Proteomes" id="UP000683360">
    <property type="component" value="Unassembled WGS sequence"/>
</dbReference>
<dbReference type="OrthoDB" id="6151413at2759"/>
<dbReference type="InterPro" id="IPR050111">
    <property type="entry name" value="C-type_lectin/snaclec_domain"/>
</dbReference>
<dbReference type="PROSITE" id="PS50041">
    <property type="entry name" value="C_TYPE_LECTIN_2"/>
    <property type="match status" value="1"/>
</dbReference>
<gene>
    <name evidence="3" type="ORF">MEDL_58112</name>
</gene>
<name>A0A8S3UJ33_MYTED</name>
<feature type="chain" id="PRO_5035835493" description="C-type lectin domain-containing protein" evidence="1">
    <location>
        <begin position="18"/>
        <end position="241"/>
    </location>
</feature>
<organism evidence="3 4">
    <name type="scientific">Mytilus edulis</name>
    <name type="common">Blue mussel</name>
    <dbReference type="NCBI Taxonomy" id="6550"/>
    <lineage>
        <taxon>Eukaryota</taxon>
        <taxon>Metazoa</taxon>
        <taxon>Spiralia</taxon>
        <taxon>Lophotrochozoa</taxon>
        <taxon>Mollusca</taxon>
        <taxon>Bivalvia</taxon>
        <taxon>Autobranchia</taxon>
        <taxon>Pteriomorphia</taxon>
        <taxon>Mytilida</taxon>
        <taxon>Mytiloidea</taxon>
        <taxon>Mytilidae</taxon>
        <taxon>Mytilinae</taxon>
        <taxon>Mytilus</taxon>
    </lineage>
</organism>
<evidence type="ECO:0000259" key="2">
    <source>
        <dbReference type="PROSITE" id="PS50041"/>
    </source>
</evidence>
<accession>A0A8S3UJ33</accession>
<dbReference type="CDD" id="cd00037">
    <property type="entry name" value="CLECT"/>
    <property type="match status" value="1"/>
</dbReference>
<dbReference type="AlphaFoldDB" id="A0A8S3UJ33"/>
<evidence type="ECO:0000256" key="1">
    <source>
        <dbReference type="SAM" id="SignalP"/>
    </source>
</evidence>